<evidence type="ECO:0000256" key="1">
    <source>
        <dbReference type="SAM" id="Coils"/>
    </source>
</evidence>
<comment type="caution">
    <text evidence="3">The sequence shown here is derived from an EMBL/GenBank/DDBJ whole genome shotgun (WGS) entry which is preliminary data.</text>
</comment>
<dbReference type="EMBL" id="JAUEPO010000006">
    <property type="protein sequence ID" value="KAK3319506.1"/>
    <property type="molecule type" value="Genomic_DNA"/>
</dbReference>
<evidence type="ECO:0000313" key="4">
    <source>
        <dbReference type="Proteomes" id="UP001286456"/>
    </source>
</evidence>
<evidence type="ECO:0000313" key="3">
    <source>
        <dbReference type="EMBL" id="KAK3319506.1"/>
    </source>
</evidence>
<feature type="region of interest" description="Disordered" evidence="2">
    <location>
        <begin position="241"/>
        <end position="267"/>
    </location>
</feature>
<keyword evidence="4" id="KW-1185">Reference proteome</keyword>
<feature type="region of interest" description="Disordered" evidence="2">
    <location>
        <begin position="1"/>
        <end position="29"/>
    </location>
</feature>
<reference evidence="3" key="1">
    <citation type="journal article" date="2023" name="Mol. Phylogenet. Evol.">
        <title>Genome-scale phylogeny and comparative genomics of the fungal order Sordariales.</title>
        <authorList>
            <person name="Hensen N."/>
            <person name="Bonometti L."/>
            <person name="Westerberg I."/>
            <person name="Brannstrom I.O."/>
            <person name="Guillou S."/>
            <person name="Cros-Aarteil S."/>
            <person name="Calhoun S."/>
            <person name="Haridas S."/>
            <person name="Kuo A."/>
            <person name="Mondo S."/>
            <person name="Pangilinan J."/>
            <person name="Riley R."/>
            <person name="LaButti K."/>
            <person name="Andreopoulos B."/>
            <person name="Lipzen A."/>
            <person name="Chen C."/>
            <person name="Yan M."/>
            <person name="Daum C."/>
            <person name="Ng V."/>
            <person name="Clum A."/>
            <person name="Steindorff A."/>
            <person name="Ohm R.A."/>
            <person name="Martin F."/>
            <person name="Silar P."/>
            <person name="Natvig D.O."/>
            <person name="Lalanne C."/>
            <person name="Gautier V."/>
            <person name="Ament-Velasquez S.L."/>
            <person name="Kruys A."/>
            <person name="Hutchinson M.I."/>
            <person name="Powell A.J."/>
            <person name="Barry K."/>
            <person name="Miller A.N."/>
            <person name="Grigoriev I.V."/>
            <person name="Debuchy R."/>
            <person name="Gladieux P."/>
            <person name="Hiltunen Thoren M."/>
            <person name="Johannesson H."/>
        </authorList>
    </citation>
    <scope>NUCLEOTIDE SEQUENCE</scope>
    <source>
        <strain evidence="3">SMH4131-1</strain>
    </source>
</reference>
<reference evidence="3" key="2">
    <citation type="submission" date="2023-06" db="EMBL/GenBank/DDBJ databases">
        <authorList>
            <consortium name="Lawrence Berkeley National Laboratory"/>
            <person name="Haridas S."/>
            <person name="Hensen N."/>
            <person name="Bonometti L."/>
            <person name="Westerberg I."/>
            <person name="Brannstrom I.O."/>
            <person name="Guillou S."/>
            <person name="Cros-Aarteil S."/>
            <person name="Calhoun S."/>
            <person name="Kuo A."/>
            <person name="Mondo S."/>
            <person name="Pangilinan J."/>
            <person name="Riley R."/>
            <person name="Labutti K."/>
            <person name="Andreopoulos B."/>
            <person name="Lipzen A."/>
            <person name="Chen C."/>
            <person name="Yanf M."/>
            <person name="Daum C."/>
            <person name="Ng V."/>
            <person name="Clum A."/>
            <person name="Steindorff A."/>
            <person name="Ohm R."/>
            <person name="Martin F."/>
            <person name="Silar P."/>
            <person name="Natvig D."/>
            <person name="Lalanne C."/>
            <person name="Gautier V."/>
            <person name="Ament-Velasquez S.L."/>
            <person name="Kruys A."/>
            <person name="Hutchinson M.I."/>
            <person name="Powell A.J."/>
            <person name="Barry K."/>
            <person name="Miller A.N."/>
            <person name="Grigoriev I.V."/>
            <person name="Debuchy R."/>
            <person name="Gladieux P."/>
            <person name="Thoren M.H."/>
            <person name="Johannesson H."/>
        </authorList>
    </citation>
    <scope>NUCLEOTIDE SEQUENCE</scope>
    <source>
        <strain evidence="3">SMH4131-1</strain>
    </source>
</reference>
<protein>
    <submittedName>
        <fullName evidence="3">Uncharacterized protein</fullName>
    </submittedName>
</protein>
<keyword evidence="1" id="KW-0175">Coiled coil</keyword>
<organism evidence="3 4">
    <name type="scientific">Cercophora scortea</name>
    <dbReference type="NCBI Taxonomy" id="314031"/>
    <lineage>
        <taxon>Eukaryota</taxon>
        <taxon>Fungi</taxon>
        <taxon>Dikarya</taxon>
        <taxon>Ascomycota</taxon>
        <taxon>Pezizomycotina</taxon>
        <taxon>Sordariomycetes</taxon>
        <taxon>Sordariomycetidae</taxon>
        <taxon>Sordariales</taxon>
        <taxon>Lasiosphaeriaceae</taxon>
        <taxon>Cercophora</taxon>
    </lineage>
</organism>
<feature type="region of interest" description="Disordered" evidence="2">
    <location>
        <begin position="180"/>
        <end position="199"/>
    </location>
</feature>
<dbReference type="Proteomes" id="UP001286456">
    <property type="component" value="Unassembled WGS sequence"/>
</dbReference>
<feature type="compositionally biased region" description="Pro residues" evidence="2">
    <location>
        <begin position="189"/>
        <end position="199"/>
    </location>
</feature>
<feature type="coiled-coil region" evidence="1">
    <location>
        <begin position="269"/>
        <end position="352"/>
    </location>
</feature>
<feature type="region of interest" description="Disordered" evidence="2">
    <location>
        <begin position="45"/>
        <end position="66"/>
    </location>
</feature>
<gene>
    <name evidence="3" type="ORF">B0T19DRAFT_404080</name>
</gene>
<evidence type="ECO:0000256" key="2">
    <source>
        <dbReference type="SAM" id="MobiDB-lite"/>
    </source>
</evidence>
<accession>A0AAE0I878</accession>
<feature type="compositionally biased region" description="Polar residues" evidence="2">
    <location>
        <begin position="241"/>
        <end position="264"/>
    </location>
</feature>
<proteinExistence type="predicted"/>
<name>A0AAE0I878_9PEZI</name>
<sequence>MENKGPSWPELKASQKRPRTEDNTPAARVSVQTFDFQPVAVETIKTSRPGLKSNGSHDRSESMPLTDRTNMSIQAQKPCPDHDKITKEVGVLKGKIDDIITTWQDRIADMESEVNGLSIKDRNAITNVLLEEMGQESQLCAVIRSTVEAAVQSKLADIITQIQNTAVEVDKLRKNTAALADSKKISPTGPTPNTAPPAVPVQDWARIDRMIKESNTRSYQHIAKLNANLSLRVQALEASARINTQPTQSNPSAAKPTSESQPQPLGTGVDALTRRIEAQEALISQMKKQMRVMEAQINKKEEAVANYAATTHPLKELEAQVKGAVARAKAEIERLTALGQQTQAQVEQLSAAMERVRYFEGRVQEQGSAGAFLQRRVEVLESHLPLRAAPPVQNADEEMMEAARTLMSLRHGRWE</sequence>
<dbReference type="AlphaFoldDB" id="A0AAE0I878"/>